<dbReference type="RefSeq" id="WP_151592418.1">
    <property type="nucleotide sequence ID" value="NZ_WBMS02000004.1"/>
</dbReference>
<dbReference type="PANTHER" id="PTHR30290">
    <property type="entry name" value="PERIPLASMIC BINDING COMPONENT OF ABC TRANSPORTER"/>
    <property type="match status" value="1"/>
</dbReference>
<keyword evidence="4" id="KW-1185">Reference proteome</keyword>
<proteinExistence type="predicted"/>
<gene>
    <name evidence="3" type="ORF">F8568_006470</name>
</gene>
<comment type="caution">
    <text evidence="3">The sequence shown here is derived from an EMBL/GenBank/DDBJ whole genome shotgun (WGS) entry which is preliminary data.</text>
</comment>
<dbReference type="InterPro" id="IPR000914">
    <property type="entry name" value="SBP_5_dom"/>
</dbReference>
<dbReference type="SUPFAM" id="SSF56112">
    <property type="entry name" value="Protein kinase-like (PK-like)"/>
    <property type="match status" value="1"/>
</dbReference>
<dbReference type="PANTHER" id="PTHR30290:SF83">
    <property type="entry name" value="ABC TRANSPORTER SUBSTRATE-BINDING PROTEIN"/>
    <property type="match status" value="1"/>
</dbReference>
<dbReference type="CDD" id="cd14014">
    <property type="entry name" value="STKc_PknB_like"/>
    <property type="match status" value="1"/>
</dbReference>
<dbReference type="AlphaFoldDB" id="A0A6I4M6Q3"/>
<accession>A0A6I4M6Q3</accession>
<dbReference type="GO" id="GO:0004672">
    <property type="term" value="F:protein kinase activity"/>
    <property type="evidence" value="ECO:0007669"/>
    <property type="project" value="InterPro"/>
</dbReference>
<evidence type="ECO:0000313" key="3">
    <source>
        <dbReference type="EMBL" id="MWA00025.1"/>
    </source>
</evidence>
<evidence type="ECO:0000313" key="4">
    <source>
        <dbReference type="Proteomes" id="UP000462055"/>
    </source>
</evidence>
<feature type="region of interest" description="Disordered" evidence="1">
    <location>
        <begin position="287"/>
        <end position="399"/>
    </location>
</feature>
<dbReference type="GO" id="GO:1904680">
    <property type="term" value="F:peptide transmembrane transporter activity"/>
    <property type="evidence" value="ECO:0007669"/>
    <property type="project" value="TreeGrafter"/>
</dbReference>
<dbReference type="SUPFAM" id="SSF53850">
    <property type="entry name" value="Periplasmic binding protein-like II"/>
    <property type="match status" value="1"/>
</dbReference>
<dbReference type="Gene3D" id="1.10.510.10">
    <property type="entry name" value="Transferase(Phosphotransferase) domain 1"/>
    <property type="match status" value="1"/>
</dbReference>
<dbReference type="PROSITE" id="PS50011">
    <property type="entry name" value="PROTEIN_KINASE_DOM"/>
    <property type="match status" value="1"/>
</dbReference>
<dbReference type="CDD" id="cd00995">
    <property type="entry name" value="PBP2_NikA_DppA_OppA_like"/>
    <property type="match status" value="1"/>
</dbReference>
<feature type="compositionally biased region" description="Pro residues" evidence="1">
    <location>
        <begin position="333"/>
        <end position="367"/>
    </location>
</feature>
<dbReference type="Gene3D" id="3.10.105.10">
    <property type="entry name" value="Dipeptide-binding Protein, Domain 3"/>
    <property type="match status" value="1"/>
</dbReference>
<dbReference type="Pfam" id="PF00069">
    <property type="entry name" value="Pkinase"/>
    <property type="match status" value="1"/>
</dbReference>
<protein>
    <submittedName>
        <fullName evidence="3">Protein kinase</fullName>
    </submittedName>
</protein>
<organism evidence="3 4">
    <name type="scientific">Actinomadura physcomitrii</name>
    <dbReference type="NCBI Taxonomy" id="2650748"/>
    <lineage>
        <taxon>Bacteria</taxon>
        <taxon>Bacillati</taxon>
        <taxon>Actinomycetota</taxon>
        <taxon>Actinomycetes</taxon>
        <taxon>Streptosporangiales</taxon>
        <taxon>Thermomonosporaceae</taxon>
        <taxon>Actinomadura</taxon>
    </lineage>
</organism>
<dbReference type="GO" id="GO:0005524">
    <property type="term" value="F:ATP binding"/>
    <property type="evidence" value="ECO:0007669"/>
    <property type="project" value="InterPro"/>
</dbReference>
<evidence type="ECO:0000259" key="2">
    <source>
        <dbReference type="PROSITE" id="PS50011"/>
    </source>
</evidence>
<feature type="domain" description="Protein kinase" evidence="2">
    <location>
        <begin position="18"/>
        <end position="268"/>
    </location>
</feature>
<dbReference type="InterPro" id="IPR000719">
    <property type="entry name" value="Prot_kinase_dom"/>
</dbReference>
<dbReference type="PROSITE" id="PS00108">
    <property type="entry name" value="PROTEIN_KINASE_ST"/>
    <property type="match status" value="1"/>
</dbReference>
<reference evidence="3" key="1">
    <citation type="submission" date="2019-12" db="EMBL/GenBank/DDBJ databases">
        <title>Actinomadura physcomitrii sp. nov., a novel actinomycete isolated from moss [Physcomitrium sphaericum (Ludw) Fuernr].</title>
        <authorList>
            <person name="Zhuang X."/>
        </authorList>
    </citation>
    <scope>NUCLEOTIDE SEQUENCE [LARGE SCALE GENOMIC DNA]</scope>
    <source>
        <strain evidence="3">LD22</strain>
    </source>
</reference>
<sequence>MADIRPLRPGDPERLGGYRLTGLLGEGGQGAVYLAEDEPGHRVAVKLLHARFSTDPKARSRFAAEVAVAQRVEAFCTARILDSDVEGDRPYIVSEYIDGPSLAAALAEGGPRRGPDLDRLAIGTMTALAAIHQAGVVHRDFKPANVLLAADGPRVIDFGIARALDATGTLSSTAVGTPAYMAPEQISGAPVGPAADVFAWGATMAFAATGRPAFGQDSIPAVMHRILNMAPDLGMMPEPLRGVVADCLSKDPALRPASQRVLATLLTLAGSPPKPGDAGDEAMLSQGAETAAADSARLRDAGPPPSSPPQPLAPRPLSSYPQLEQHPQSPLAQTPPPPSSPFAQTPPPQSPYAQTPPGPQPPSPPWAGPAGSAGQPTWPSGGGQGAPSGTDRTGPPGARRRRRIGVLAGAGGGAAVALAVAATLVVVLSDGDGGPGPSPSPTGRVGGTLRITAASLGSTSGEIDPSHAYTGTERFLAKLLFTGLAEVEPDGTVRNRLATEIKSDGTCSNWTIGIKEGTVFSDGSPVDAAAFQRGWTRAARTSAGGGPVLMSDIAGYAEASTGQAGALSGVSASGSVIDVRLTSPNCDFPKRLGDPAFAPLPQSAGAWDNASYNENPVGNGPFKLQSSDKGKSYTLVRNDRWAFGRTKLDAVQVSALDDTAQGRVSFASGSTDFAPLTGGTGTASASPPPGGTVVTRTLPYTRMLVPVTARGPMKSREARLAVSYALDRNAIAGLYGTGAAPAHGIVPASLPGFGKAGACPSCDATDPAKAKQFAAQAGLGSGTRITLYLQQTSTGTAAAQVIQARLRAVLGWSVELKETPLSDWSKFRQAVTADDASGLALFAWGPDYPSPYTSLWSLLGGTLVGRSDGYNLAGWKNSSFDGLISSAVRTPSDDQRTKLYQQAEKIALDDLALIPLVYTGAGALASNRFVNLRLDYDGDPTVATAALK</sequence>
<keyword evidence="3" id="KW-0418">Kinase</keyword>
<dbReference type="Pfam" id="PF00496">
    <property type="entry name" value="SBP_bac_5"/>
    <property type="match status" value="1"/>
</dbReference>
<dbReference type="InterPro" id="IPR039424">
    <property type="entry name" value="SBP_5"/>
</dbReference>
<dbReference type="Gene3D" id="3.30.200.20">
    <property type="entry name" value="Phosphorylase Kinase, domain 1"/>
    <property type="match status" value="1"/>
</dbReference>
<feature type="compositionally biased region" description="Pro residues" evidence="1">
    <location>
        <begin position="302"/>
        <end position="314"/>
    </location>
</feature>
<name>A0A6I4M6Q3_9ACTN</name>
<dbReference type="Gene3D" id="3.40.190.10">
    <property type="entry name" value="Periplasmic binding protein-like II"/>
    <property type="match status" value="1"/>
</dbReference>
<dbReference type="Proteomes" id="UP000462055">
    <property type="component" value="Unassembled WGS sequence"/>
</dbReference>
<keyword evidence="3" id="KW-0808">Transferase</keyword>
<dbReference type="InterPro" id="IPR008271">
    <property type="entry name" value="Ser/Thr_kinase_AS"/>
</dbReference>
<dbReference type="EMBL" id="WBMS02000004">
    <property type="protein sequence ID" value="MWA00025.1"/>
    <property type="molecule type" value="Genomic_DNA"/>
</dbReference>
<dbReference type="GO" id="GO:0015833">
    <property type="term" value="P:peptide transport"/>
    <property type="evidence" value="ECO:0007669"/>
    <property type="project" value="TreeGrafter"/>
</dbReference>
<evidence type="ECO:0000256" key="1">
    <source>
        <dbReference type="SAM" id="MobiDB-lite"/>
    </source>
</evidence>
<dbReference type="InterPro" id="IPR011009">
    <property type="entry name" value="Kinase-like_dom_sf"/>
</dbReference>